<feature type="region of interest" description="Disordered" evidence="1">
    <location>
        <begin position="1"/>
        <end position="29"/>
    </location>
</feature>
<sequence>MAARESSPRMSGKRESPSPERRFPPYRGKIVTDSVNSRMKRPKLFCETCKVDIIGGSTEIEKHFSPMHKHNSLCPDCAGKVFNYIEINHTHDGVPTLKEHAYHMCLKQ</sequence>
<organism evidence="2 3">
    <name type="scientific">Fopius arisanus</name>
    <dbReference type="NCBI Taxonomy" id="64838"/>
    <lineage>
        <taxon>Eukaryota</taxon>
        <taxon>Metazoa</taxon>
        <taxon>Ecdysozoa</taxon>
        <taxon>Arthropoda</taxon>
        <taxon>Hexapoda</taxon>
        <taxon>Insecta</taxon>
        <taxon>Pterygota</taxon>
        <taxon>Neoptera</taxon>
        <taxon>Endopterygota</taxon>
        <taxon>Hymenoptera</taxon>
        <taxon>Apocrita</taxon>
        <taxon>Ichneumonoidea</taxon>
        <taxon>Braconidae</taxon>
        <taxon>Opiinae</taxon>
        <taxon>Fopius</taxon>
    </lineage>
</organism>
<dbReference type="KEGG" id="fas:105269028"/>
<proteinExistence type="predicted"/>
<evidence type="ECO:0000313" key="2">
    <source>
        <dbReference type="Proteomes" id="UP000694866"/>
    </source>
</evidence>
<dbReference type="GeneID" id="105269028"/>
<gene>
    <name evidence="3" type="primary">LOC105269028</name>
</gene>
<dbReference type="RefSeq" id="XP_011307293.1">
    <property type="nucleotide sequence ID" value="XM_011308991.1"/>
</dbReference>
<evidence type="ECO:0000313" key="3">
    <source>
        <dbReference type="RefSeq" id="XP_011307293.1"/>
    </source>
</evidence>
<accession>A0A9R1TDY9</accession>
<dbReference type="AlphaFoldDB" id="A0A9R1TDY9"/>
<name>A0A9R1TDY9_9HYME</name>
<evidence type="ECO:0000256" key="1">
    <source>
        <dbReference type="SAM" id="MobiDB-lite"/>
    </source>
</evidence>
<dbReference type="OrthoDB" id="7574882at2759"/>
<reference evidence="3" key="1">
    <citation type="submission" date="2025-08" db="UniProtKB">
        <authorList>
            <consortium name="RefSeq"/>
        </authorList>
    </citation>
    <scope>IDENTIFICATION</scope>
    <source>
        <strain evidence="3">USDA-PBARC FA_bdor</strain>
        <tissue evidence="3">Whole organism</tissue>
    </source>
</reference>
<keyword evidence="2" id="KW-1185">Reference proteome</keyword>
<feature type="compositionally biased region" description="Basic and acidic residues" evidence="1">
    <location>
        <begin position="12"/>
        <end position="23"/>
    </location>
</feature>
<dbReference type="Proteomes" id="UP000694866">
    <property type="component" value="Unplaced"/>
</dbReference>
<protein>
    <submittedName>
        <fullName evidence="3">Uncharacterized protein</fullName>
    </submittedName>
</protein>